<dbReference type="InterPro" id="IPR029055">
    <property type="entry name" value="Ntn_hydrolases_N"/>
</dbReference>
<evidence type="ECO:0000256" key="3">
    <source>
        <dbReference type="ARBA" id="ARBA00022801"/>
    </source>
</evidence>
<keyword evidence="1" id="KW-0645">Protease</keyword>
<dbReference type="EMBL" id="JBBPBN010000037">
    <property type="protein sequence ID" value="KAK9000864.1"/>
    <property type="molecule type" value="Genomic_DNA"/>
</dbReference>
<evidence type="ECO:0000256" key="4">
    <source>
        <dbReference type="ARBA" id="ARBA00023242"/>
    </source>
</evidence>
<dbReference type="InterPro" id="IPR001353">
    <property type="entry name" value="Proteasome_sua/b"/>
</dbReference>
<feature type="compositionally biased region" description="Basic and acidic residues" evidence="5">
    <location>
        <begin position="16"/>
        <end position="30"/>
    </location>
</feature>
<dbReference type="PANTHER" id="PTHR32194">
    <property type="entry name" value="METALLOPROTEASE TLDD"/>
    <property type="match status" value="1"/>
</dbReference>
<feature type="compositionally biased region" description="Low complexity" evidence="5">
    <location>
        <begin position="73"/>
        <end position="94"/>
    </location>
</feature>
<feature type="compositionally biased region" description="Polar residues" evidence="5">
    <location>
        <begin position="1"/>
        <end position="10"/>
    </location>
</feature>
<organism evidence="6 7">
    <name type="scientific">Hibiscus sabdariffa</name>
    <name type="common">roselle</name>
    <dbReference type="NCBI Taxonomy" id="183260"/>
    <lineage>
        <taxon>Eukaryota</taxon>
        <taxon>Viridiplantae</taxon>
        <taxon>Streptophyta</taxon>
        <taxon>Embryophyta</taxon>
        <taxon>Tracheophyta</taxon>
        <taxon>Spermatophyta</taxon>
        <taxon>Magnoliopsida</taxon>
        <taxon>eudicotyledons</taxon>
        <taxon>Gunneridae</taxon>
        <taxon>Pentapetalae</taxon>
        <taxon>rosids</taxon>
        <taxon>malvids</taxon>
        <taxon>Malvales</taxon>
        <taxon>Malvaceae</taxon>
        <taxon>Malvoideae</taxon>
        <taxon>Hibiscus</taxon>
    </lineage>
</organism>
<name>A0ABR2QK31_9ROSI</name>
<gene>
    <name evidence="6" type="ORF">V6N11_081346</name>
</gene>
<protein>
    <recommendedName>
        <fullName evidence="8">Proteasome endopeptidase complex</fullName>
    </recommendedName>
</protein>
<keyword evidence="3" id="KW-0378">Hydrolase</keyword>
<keyword evidence="2" id="KW-0888">Threonine protease</keyword>
<feature type="region of interest" description="Disordered" evidence="5">
    <location>
        <begin position="1"/>
        <end position="160"/>
    </location>
</feature>
<keyword evidence="4" id="KW-0539">Nucleus</keyword>
<dbReference type="Pfam" id="PF00227">
    <property type="entry name" value="Proteasome"/>
    <property type="match status" value="1"/>
</dbReference>
<evidence type="ECO:0000313" key="7">
    <source>
        <dbReference type="Proteomes" id="UP001396334"/>
    </source>
</evidence>
<reference evidence="6 7" key="1">
    <citation type="journal article" date="2024" name="G3 (Bethesda)">
        <title>Genome assembly of Hibiscus sabdariffa L. provides insights into metabolisms of medicinal natural products.</title>
        <authorList>
            <person name="Kim T."/>
        </authorList>
    </citation>
    <scope>NUCLEOTIDE SEQUENCE [LARGE SCALE GENOMIC DNA]</scope>
    <source>
        <strain evidence="6">TK-2024</strain>
        <tissue evidence="6">Old leaves</tissue>
    </source>
</reference>
<evidence type="ECO:0000256" key="2">
    <source>
        <dbReference type="ARBA" id="ARBA00022698"/>
    </source>
</evidence>
<evidence type="ECO:0000256" key="5">
    <source>
        <dbReference type="SAM" id="MobiDB-lite"/>
    </source>
</evidence>
<dbReference type="PANTHER" id="PTHR32194:SF4">
    <property type="entry name" value="PROTEASOME SUBUNIT BETA TYPE-7"/>
    <property type="match status" value="1"/>
</dbReference>
<sequence length="328" mass="35542">MNQQRSNSVLSFLVPKSREMRTCKESETKGNFRGSSRFGNTRAIKRVGGKENPEGKPFPLFMFNKKMVETRRSSSSSKRPLSSSPVTSSNPTSSKRSKASEPASCPTDGVSVPEPVKESGSDSPVTEIRSSDLRVSDAAKADDGSVPDKSADADVENGTLVSPDSLDEAVVDAKKAEGLRGRVKKKPTKSASKVPWGKLLSQHSQDGVILGADTRATEGPIVCDKNCEKIHYMAPNIYCCGAGTTADTEAVTDMVSSQLQLHRYHTGRESRVVTALTLLKRHLFNYQGYVSAALVLGGVDVTGPHLHWPTFIFVQTLCQNNHIRVFAT</sequence>
<dbReference type="SUPFAM" id="SSF56235">
    <property type="entry name" value="N-terminal nucleophile aminohydrolases (Ntn hydrolases)"/>
    <property type="match status" value="1"/>
</dbReference>
<evidence type="ECO:0008006" key="8">
    <source>
        <dbReference type="Google" id="ProtNLM"/>
    </source>
</evidence>
<keyword evidence="7" id="KW-1185">Reference proteome</keyword>
<accession>A0ABR2QK31</accession>
<evidence type="ECO:0000313" key="6">
    <source>
        <dbReference type="EMBL" id="KAK9000864.1"/>
    </source>
</evidence>
<dbReference type="Gene3D" id="3.60.20.10">
    <property type="entry name" value="Glutamine Phosphoribosylpyrophosphate, subunit 1, domain 1"/>
    <property type="match status" value="1"/>
</dbReference>
<dbReference type="InterPro" id="IPR023333">
    <property type="entry name" value="Proteasome_suB-type"/>
</dbReference>
<evidence type="ECO:0000256" key="1">
    <source>
        <dbReference type="ARBA" id="ARBA00022670"/>
    </source>
</evidence>
<dbReference type="Proteomes" id="UP001396334">
    <property type="component" value="Unassembled WGS sequence"/>
</dbReference>
<comment type="caution">
    <text evidence="6">The sequence shown here is derived from an EMBL/GenBank/DDBJ whole genome shotgun (WGS) entry which is preliminary data.</text>
</comment>
<proteinExistence type="predicted"/>
<feature type="compositionally biased region" description="Basic and acidic residues" evidence="5">
    <location>
        <begin position="129"/>
        <end position="143"/>
    </location>
</feature>